<proteinExistence type="inferred from homology"/>
<keyword evidence="12" id="KW-1185">Reference proteome</keyword>
<accession>A0AAN6DZ92</accession>
<sequence>MHLLWRLSLLPAGFLLSCIFTNVAAIPRYRPIQRSCGAPEPSDNLTDTHRWLQQNEPQENDLWNSSSVQQRYASHHQRRQAVTPLYTIDTYMHIVADNSSSDPSSSNYVTDSMIINQFNYLAEAYTNASIRFRLGGVDRTTNDTWAANGDDLSMKTTLRRGTYSSLNIYFQSMLQASPDQTGIPAGSTLLGFCSLPEGGITSTTPPSSYVLDGCNILSGTMPGGDVGSYNLGGTTAHEVGHWNGLLHPFQDNTCSVDDYGDYVADTPQEMTSTSGCPAYKDSCPDSGVPEGYTGATGQGSDPYGPQGYSGPDPIHNFMDYSDDVCYTGFTPGQGARMLNIWEIYREGL</sequence>
<evidence type="ECO:0000313" key="12">
    <source>
        <dbReference type="Proteomes" id="UP001203852"/>
    </source>
</evidence>
<evidence type="ECO:0000256" key="5">
    <source>
        <dbReference type="ARBA" id="ARBA00022801"/>
    </source>
</evidence>
<keyword evidence="5" id="KW-0378">Hydrolase</keyword>
<feature type="chain" id="PRO_5042820129" evidence="10">
    <location>
        <begin position="26"/>
        <end position="348"/>
    </location>
</feature>
<dbReference type="GO" id="GO:0006508">
    <property type="term" value="P:proteolysis"/>
    <property type="evidence" value="ECO:0007669"/>
    <property type="project" value="UniProtKB-KW"/>
</dbReference>
<evidence type="ECO:0000256" key="1">
    <source>
        <dbReference type="ARBA" id="ARBA00008721"/>
    </source>
</evidence>
<evidence type="ECO:0000256" key="9">
    <source>
        <dbReference type="SAM" id="MobiDB-lite"/>
    </source>
</evidence>
<evidence type="ECO:0000256" key="3">
    <source>
        <dbReference type="ARBA" id="ARBA00022723"/>
    </source>
</evidence>
<keyword evidence="3" id="KW-0479">Metal-binding</keyword>
<dbReference type="InterPro" id="IPR008754">
    <property type="entry name" value="Peptidase_M43"/>
</dbReference>
<keyword evidence="8" id="KW-1015">Disulfide bond</keyword>
<evidence type="ECO:0000256" key="7">
    <source>
        <dbReference type="ARBA" id="ARBA00023049"/>
    </source>
</evidence>
<dbReference type="PROSITE" id="PS51257">
    <property type="entry name" value="PROKAR_LIPOPROTEIN"/>
    <property type="match status" value="1"/>
</dbReference>
<keyword evidence="4 10" id="KW-0732">Signal</keyword>
<gene>
    <name evidence="11" type="ORF">EDD36DRAFT_416884</name>
</gene>
<feature type="region of interest" description="Disordered" evidence="9">
    <location>
        <begin position="287"/>
        <end position="308"/>
    </location>
</feature>
<evidence type="ECO:0000256" key="10">
    <source>
        <dbReference type="SAM" id="SignalP"/>
    </source>
</evidence>
<dbReference type="EMBL" id="MU404352">
    <property type="protein sequence ID" value="KAI1615371.1"/>
    <property type="molecule type" value="Genomic_DNA"/>
</dbReference>
<reference evidence="11" key="1">
    <citation type="journal article" date="2022" name="bioRxiv">
        <title>Deciphering the potential niche of two novel black yeast fungi from a biological soil crust based on their genomes, phenotypes, and melanin regulation.</title>
        <authorList>
            <consortium name="DOE Joint Genome Institute"/>
            <person name="Carr E.C."/>
            <person name="Barton Q."/>
            <person name="Grambo S."/>
            <person name="Sullivan M."/>
            <person name="Renfro C.M."/>
            <person name="Kuo A."/>
            <person name="Pangilinan J."/>
            <person name="Lipzen A."/>
            <person name="Keymanesh K."/>
            <person name="Savage E."/>
            <person name="Barry K."/>
            <person name="Grigoriev I.V."/>
            <person name="Riekhof W.R."/>
            <person name="Harris S.S."/>
        </authorList>
    </citation>
    <scope>NUCLEOTIDE SEQUENCE</scope>
    <source>
        <strain evidence="11">JF 03-4F</strain>
    </source>
</reference>
<dbReference type="Proteomes" id="UP001203852">
    <property type="component" value="Unassembled WGS sequence"/>
</dbReference>
<dbReference type="PANTHER" id="PTHR47466">
    <property type="match status" value="1"/>
</dbReference>
<feature type="signal peptide" evidence="10">
    <location>
        <begin position="1"/>
        <end position="25"/>
    </location>
</feature>
<dbReference type="PANTHER" id="PTHR47466:SF1">
    <property type="entry name" value="METALLOPROTEASE MEP1 (AFU_ORTHOLOGUE AFUA_1G07730)-RELATED"/>
    <property type="match status" value="1"/>
</dbReference>
<evidence type="ECO:0000313" key="11">
    <source>
        <dbReference type="EMBL" id="KAI1615371.1"/>
    </source>
</evidence>
<evidence type="ECO:0000256" key="4">
    <source>
        <dbReference type="ARBA" id="ARBA00022729"/>
    </source>
</evidence>
<dbReference type="AlphaFoldDB" id="A0AAN6DZ92"/>
<organism evidence="11 12">
    <name type="scientific">Exophiala viscosa</name>
    <dbReference type="NCBI Taxonomy" id="2486360"/>
    <lineage>
        <taxon>Eukaryota</taxon>
        <taxon>Fungi</taxon>
        <taxon>Dikarya</taxon>
        <taxon>Ascomycota</taxon>
        <taxon>Pezizomycotina</taxon>
        <taxon>Eurotiomycetes</taxon>
        <taxon>Chaetothyriomycetidae</taxon>
        <taxon>Chaetothyriales</taxon>
        <taxon>Herpotrichiellaceae</taxon>
        <taxon>Exophiala</taxon>
    </lineage>
</organism>
<dbReference type="GO" id="GO:0008237">
    <property type="term" value="F:metallopeptidase activity"/>
    <property type="evidence" value="ECO:0007669"/>
    <property type="project" value="UniProtKB-KW"/>
</dbReference>
<dbReference type="InterPro" id="IPR024079">
    <property type="entry name" value="MetalloPept_cat_dom_sf"/>
</dbReference>
<evidence type="ECO:0000256" key="2">
    <source>
        <dbReference type="ARBA" id="ARBA00022670"/>
    </source>
</evidence>
<dbReference type="Gene3D" id="3.40.390.10">
    <property type="entry name" value="Collagenase (Catalytic Domain)"/>
    <property type="match status" value="1"/>
</dbReference>
<dbReference type="CDD" id="cd04275">
    <property type="entry name" value="ZnMc_pappalysin_like"/>
    <property type="match status" value="1"/>
</dbReference>
<dbReference type="GO" id="GO:0046872">
    <property type="term" value="F:metal ion binding"/>
    <property type="evidence" value="ECO:0007669"/>
    <property type="project" value="UniProtKB-KW"/>
</dbReference>
<keyword evidence="6" id="KW-0862">Zinc</keyword>
<keyword evidence="2" id="KW-0645">Protease</keyword>
<name>A0AAN6DZ92_9EURO</name>
<evidence type="ECO:0000256" key="6">
    <source>
        <dbReference type="ARBA" id="ARBA00022833"/>
    </source>
</evidence>
<comment type="caution">
    <text evidence="11">The sequence shown here is derived from an EMBL/GenBank/DDBJ whole genome shotgun (WGS) entry which is preliminary data.</text>
</comment>
<comment type="similarity">
    <text evidence="1">Belongs to the peptidase M43B family.</text>
</comment>
<keyword evidence="7" id="KW-0482">Metalloprotease</keyword>
<evidence type="ECO:0000256" key="8">
    <source>
        <dbReference type="ARBA" id="ARBA00023157"/>
    </source>
</evidence>
<dbReference type="SUPFAM" id="SSF55486">
    <property type="entry name" value="Metalloproteases ('zincins'), catalytic domain"/>
    <property type="match status" value="1"/>
</dbReference>
<protein>
    <submittedName>
        <fullName evidence="11">Pappalysin-1</fullName>
    </submittedName>
</protein>